<dbReference type="GO" id="GO:0005576">
    <property type="term" value="C:extracellular region"/>
    <property type="evidence" value="ECO:0000318"/>
    <property type="project" value="GO_Central"/>
</dbReference>
<dbReference type="eggNOG" id="ENOG502QZDA">
    <property type="taxonomic scope" value="Eukaryota"/>
</dbReference>
<dbReference type="Gramene" id="ERN03354">
    <property type="protein sequence ID" value="ERN03354"/>
    <property type="gene ID" value="AMTR_s00003p00245290"/>
</dbReference>
<dbReference type="FunFam" id="3.30.70.80:FF:000003">
    <property type="entry name" value="Subtilisin-like protease SBT1.9"/>
    <property type="match status" value="1"/>
</dbReference>
<evidence type="ECO:0000259" key="15">
    <source>
        <dbReference type="Pfam" id="PF17766"/>
    </source>
</evidence>
<dbReference type="GO" id="GO:0004252">
    <property type="term" value="F:serine-type endopeptidase activity"/>
    <property type="evidence" value="ECO:0000318"/>
    <property type="project" value="GO_Central"/>
</dbReference>
<feature type="domain" description="Peptidase S8/S53" evidence="12">
    <location>
        <begin position="129"/>
        <end position="580"/>
    </location>
</feature>
<evidence type="ECO:0000256" key="1">
    <source>
        <dbReference type="ARBA" id="ARBA00004613"/>
    </source>
</evidence>
<dbReference type="Gene3D" id="2.60.40.2310">
    <property type="match status" value="1"/>
</dbReference>
<dbReference type="Gene3D" id="3.50.30.30">
    <property type="match status" value="1"/>
</dbReference>
<dbReference type="FunFam" id="3.40.50.200:FF:000006">
    <property type="entry name" value="Subtilisin-like protease SBT1.5"/>
    <property type="match status" value="1"/>
</dbReference>
<evidence type="ECO:0000256" key="9">
    <source>
        <dbReference type="PIRSR" id="PIRSR615500-1"/>
    </source>
</evidence>
<keyword evidence="4 10" id="KW-0645">Protease</keyword>
<organism evidence="16 17">
    <name type="scientific">Amborella trichopoda</name>
    <dbReference type="NCBI Taxonomy" id="13333"/>
    <lineage>
        <taxon>Eukaryota</taxon>
        <taxon>Viridiplantae</taxon>
        <taxon>Streptophyta</taxon>
        <taxon>Embryophyta</taxon>
        <taxon>Tracheophyta</taxon>
        <taxon>Spermatophyta</taxon>
        <taxon>Magnoliopsida</taxon>
        <taxon>Amborellales</taxon>
        <taxon>Amborellaceae</taxon>
        <taxon>Amborella</taxon>
    </lineage>
</organism>
<dbReference type="Pfam" id="PF17766">
    <property type="entry name" value="fn3_6"/>
    <property type="match status" value="1"/>
</dbReference>
<evidence type="ECO:0000259" key="14">
    <source>
        <dbReference type="Pfam" id="PF05922"/>
    </source>
</evidence>
<dbReference type="PRINTS" id="PR00723">
    <property type="entry name" value="SUBTILISIN"/>
</dbReference>
<keyword evidence="5 11" id="KW-0732">Signal</keyword>
<evidence type="ECO:0000256" key="8">
    <source>
        <dbReference type="ARBA" id="ARBA00023180"/>
    </source>
</evidence>
<dbReference type="GO" id="GO:0006508">
    <property type="term" value="P:proteolysis"/>
    <property type="evidence" value="ECO:0007669"/>
    <property type="project" value="UniProtKB-KW"/>
</dbReference>
<dbReference type="OMA" id="CWSLGCF"/>
<dbReference type="HOGENOM" id="CLU_000625_4_6_1"/>
<dbReference type="EMBL" id="KI394358">
    <property type="protein sequence ID" value="ERN03354.1"/>
    <property type="molecule type" value="Genomic_DNA"/>
</dbReference>
<dbReference type="InterPro" id="IPR000209">
    <property type="entry name" value="Peptidase_S8/S53_dom"/>
</dbReference>
<dbReference type="InterPro" id="IPR041469">
    <property type="entry name" value="Subtilisin-like_FN3"/>
</dbReference>
<evidence type="ECO:0000256" key="3">
    <source>
        <dbReference type="ARBA" id="ARBA00022525"/>
    </source>
</evidence>
<dbReference type="SUPFAM" id="SSF52743">
    <property type="entry name" value="Subtilisin-like"/>
    <property type="match status" value="1"/>
</dbReference>
<dbReference type="PANTHER" id="PTHR10795">
    <property type="entry name" value="PROPROTEIN CONVERTASE SUBTILISIN/KEXIN"/>
    <property type="match status" value="1"/>
</dbReference>
<dbReference type="InterPro" id="IPR034197">
    <property type="entry name" value="Peptidases_S8_3"/>
</dbReference>
<comment type="similarity">
    <text evidence="2 10">Belongs to the peptidase S8 family.</text>
</comment>
<keyword evidence="3" id="KW-0964">Secreted</keyword>
<evidence type="ECO:0000256" key="2">
    <source>
        <dbReference type="ARBA" id="ARBA00011073"/>
    </source>
</evidence>
<reference evidence="17" key="1">
    <citation type="journal article" date="2013" name="Science">
        <title>The Amborella genome and the evolution of flowering plants.</title>
        <authorList>
            <consortium name="Amborella Genome Project"/>
        </authorList>
    </citation>
    <scope>NUCLEOTIDE SEQUENCE [LARGE SCALE GENOMIC DNA]</scope>
</reference>
<feature type="chain" id="PRO_5004807778" description="Subtilisin-like protease" evidence="11">
    <location>
        <begin position="21"/>
        <end position="765"/>
    </location>
</feature>
<dbReference type="InterPro" id="IPR045051">
    <property type="entry name" value="SBT"/>
</dbReference>
<feature type="domain" description="Inhibitor I9" evidence="14">
    <location>
        <begin position="26"/>
        <end position="105"/>
    </location>
</feature>
<feature type="active site" description="Charge relay system" evidence="9 10">
    <location>
        <position position="212"/>
    </location>
</feature>
<evidence type="ECO:0008006" key="18">
    <source>
        <dbReference type="Google" id="ProtNLM"/>
    </source>
</evidence>
<evidence type="ECO:0000313" key="17">
    <source>
        <dbReference type="Proteomes" id="UP000017836"/>
    </source>
</evidence>
<dbReference type="MEROPS" id="S08.A28"/>
<feature type="signal peptide" evidence="11">
    <location>
        <begin position="1"/>
        <end position="20"/>
    </location>
</feature>
<gene>
    <name evidence="16" type="ORF">AMTR_s00003p00245290</name>
</gene>
<keyword evidence="7 10" id="KW-0720">Serine protease</keyword>
<dbReference type="AlphaFoldDB" id="W1P6Q7"/>
<dbReference type="InterPro" id="IPR036852">
    <property type="entry name" value="Peptidase_S8/S53_dom_sf"/>
</dbReference>
<dbReference type="CDD" id="cd04852">
    <property type="entry name" value="Peptidases_S8_3"/>
    <property type="match status" value="1"/>
</dbReference>
<dbReference type="Gene3D" id="3.40.50.200">
    <property type="entry name" value="Peptidase S8/S53 domain"/>
    <property type="match status" value="1"/>
</dbReference>
<evidence type="ECO:0000259" key="12">
    <source>
        <dbReference type="Pfam" id="PF00082"/>
    </source>
</evidence>
<dbReference type="InterPro" id="IPR023828">
    <property type="entry name" value="Peptidase_S8_Ser-AS"/>
</dbReference>
<dbReference type="Gene3D" id="3.30.70.80">
    <property type="entry name" value="Peptidase S8 propeptide/proteinase inhibitor I9"/>
    <property type="match status" value="1"/>
</dbReference>
<keyword evidence="17" id="KW-1185">Reference proteome</keyword>
<dbReference type="GO" id="GO:0048731">
    <property type="term" value="P:system development"/>
    <property type="evidence" value="ECO:0007669"/>
    <property type="project" value="UniProtKB-ARBA"/>
</dbReference>
<dbReference type="InterPro" id="IPR010259">
    <property type="entry name" value="S8pro/Inhibitor_I9"/>
</dbReference>
<dbReference type="InterPro" id="IPR003137">
    <property type="entry name" value="PA_domain"/>
</dbReference>
<dbReference type="CDD" id="cd02120">
    <property type="entry name" value="PA_subtilisin_like"/>
    <property type="match status" value="1"/>
</dbReference>
<evidence type="ECO:0000256" key="10">
    <source>
        <dbReference type="PROSITE-ProRule" id="PRU01240"/>
    </source>
</evidence>
<evidence type="ECO:0000313" key="16">
    <source>
        <dbReference type="EMBL" id="ERN03354.1"/>
    </source>
</evidence>
<evidence type="ECO:0000256" key="11">
    <source>
        <dbReference type="SAM" id="SignalP"/>
    </source>
</evidence>
<dbReference type="Pfam" id="PF02225">
    <property type="entry name" value="PA"/>
    <property type="match status" value="1"/>
</dbReference>
<dbReference type="InterPro" id="IPR015500">
    <property type="entry name" value="Peptidase_S8_subtilisin-rel"/>
</dbReference>
<dbReference type="Pfam" id="PF00082">
    <property type="entry name" value="Peptidase_S8"/>
    <property type="match status" value="1"/>
</dbReference>
<dbReference type="KEGG" id="atr:18431494"/>
<accession>W1P6Q7</accession>
<dbReference type="Pfam" id="PF05922">
    <property type="entry name" value="Inhibitor_I9"/>
    <property type="match status" value="1"/>
</dbReference>
<dbReference type="InterPro" id="IPR037045">
    <property type="entry name" value="S8pro/Inhibitor_I9_sf"/>
</dbReference>
<keyword evidence="6 10" id="KW-0378">Hydrolase</keyword>
<dbReference type="PROSITE" id="PS00138">
    <property type="entry name" value="SUBTILASE_SER"/>
    <property type="match status" value="1"/>
</dbReference>
<dbReference type="Proteomes" id="UP000017836">
    <property type="component" value="Unassembled WGS sequence"/>
</dbReference>
<evidence type="ECO:0000256" key="7">
    <source>
        <dbReference type="ARBA" id="ARBA00022825"/>
    </source>
</evidence>
<sequence length="765" mass="81534">MVQTLSLTFLFFLLFISTQAQTQHHTFIVHVSKAHKPAIFTTHHHWYKAILRSLRRAGEPKPTLLYSYDRVAHGFSARILPSQADILRNFPEILSVRPERTYSLHTTRTPEFLGLSKDQGLWPNSDYAKDVIIGVLDTGIWPERPSFSDNGLTTVPERWKGVCDSGAGKILSGEFCNRKIIGARWFAKGYEAVNGKINETEESPSPLDTEGHGTHTASTAAGALVSGADFYGYAAGEARGMATNARIAVYKICWKTGCYDSDILAAMDQAVGDGVDVISLSVGSSHLAPEFDDDSIAIGAFGAARHGVVVSCSAGNSGPGPHTATNIAPWILTVGASTIDRDFPADVILGDGTILAGVSLYTGNRSPENFSVVLAADSGDRLCRKGRLIPAKVAGKTVVCERGITARVAKGLSVKDSGGAAMVLTNTEESGEELVADAHLLPATMVGQINGDKIRKYVRSANNPSAGILFRGTVTGKYATAAPMVAAFSSRGPNYRSPEIVKPDVIAPGVNILAGWTGATGPTGLETDGRRWNFNVISGTSMSCPHVSGLAALLKNAFPHWSPAAVKSALMTTAYDSDNNGSTIKDLADGKESTPFVRGSGHVDPNRALDPGLVYDIKPEDYVAYLCALGYDSVRIAVFTGGKSVDCRVVGFAKSGDLNYPSFSMVFGPGKTVAKFSRTVTNVGDARSAYAASINGPDSVRIRVDPEKLVFCAQNQSLSYSVTFEYVEGYSPLDTCFGLLTWSDGRHDVKSPIAFSWEGALASSF</sequence>
<protein>
    <recommendedName>
        <fullName evidence="18">Subtilisin-like protease</fullName>
    </recommendedName>
</protein>
<feature type="active site" description="Charge relay system" evidence="9 10">
    <location>
        <position position="137"/>
    </location>
</feature>
<feature type="domain" description="Subtilisin-like protease fibronectin type-III" evidence="15">
    <location>
        <begin position="657"/>
        <end position="754"/>
    </location>
</feature>
<evidence type="ECO:0000256" key="4">
    <source>
        <dbReference type="ARBA" id="ARBA00022670"/>
    </source>
</evidence>
<feature type="domain" description="PA" evidence="13">
    <location>
        <begin position="380"/>
        <end position="454"/>
    </location>
</feature>
<evidence type="ECO:0000256" key="6">
    <source>
        <dbReference type="ARBA" id="ARBA00022801"/>
    </source>
</evidence>
<comment type="subcellular location">
    <subcellularLocation>
        <location evidence="1">Secreted</location>
    </subcellularLocation>
</comment>
<dbReference type="FunFam" id="3.50.30.30:FF:000005">
    <property type="entry name" value="subtilisin-like protease SBT1.5"/>
    <property type="match status" value="1"/>
</dbReference>
<dbReference type="PROSITE" id="PS51892">
    <property type="entry name" value="SUBTILASE"/>
    <property type="match status" value="1"/>
</dbReference>
<proteinExistence type="inferred from homology"/>
<dbReference type="OrthoDB" id="206201at2759"/>
<evidence type="ECO:0000259" key="13">
    <source>
        <dbReference type="Pfam" id="PF02225"/>
    </source>
</evidence>
<feature type="active site" description="Charge relay system" evidence="9 10">
    <location>
        <position position="541"/>
    </location>
</feature>
<name>W1P6Q7_AMBTC</name>
<evidence type="ECO:0000256" key="5">
    <source>
        <dbReference type="ARBA" id="ARBA00022729"/>
    </source>
</evidence>
<keyword evidence="8" id="KW-0325">Glycoprotein</keyword>